<organism evidence="1">
    <name type="scientific">Eucalyptus grandis</name>
    <name type="common">Flooded gum</name>
    <dbReference type="NCBI Taxonomy" id="71139"/>
    <lineage>
        <taxon>Eukaryota</taxon>
        <taxon>Viridiplantae</taxon>
        <taxon>Streptophyta</taxon>
        <taxon>Embryophyta</taxon>
        <taxon>Tracheophyta</taxon>
        <taxon>Spermatophyta</taxon>
        <taxon>Magnoliopsida</taxon>
        <taxon>eudicotyledons</taxon>
        <taxon>Gunneridae</taxon>
        <taxon>Pentapetalae</taxon>
        <taxon>rosids</taxon>
        <taxon>malvids</taxon>
        <taxon>Myrtales</taxon>
        <taxon>Myrtaceae</taxon>
        <taxon>Myrtoideae</taxon>
        <taxon>Eucalypteae</taxon>
        <taxon>Eucalyptus</taxon>
    </lineage>
</organism>
<dbReference type="InParanoid" id="A0A059BE28"/>
<evidence type="ECO:0000313" key="1">
    <source>
        <dbReference type="EMBL" id="KCW64437.1"/>
    </source>
</evidence>
<dbReference type="EMBL" id="KK198759">
    <property type="protein sequence ID" value="KCW64437.1"/>
    <property type="molecule type" value="Genomic_DNA"/>
</dbReference>
<reference evidence="1" key="1">
    <citation type="submission" date="2013-07" db="EMBL/GenBank/DDBJ databases">
        <title>The genome of Eucalyptus grandis.</title>
        <authorList>
            <person name="Schmutz J."/>
            <person name="Hayes R."/>
            <person name="Myburg A."/>
            <person name="Tuskan G."/>
            <person name="Grattapaglia D."/>
            <person name="Rokhsar D.S."/>
        </authorList>
    </citation>
    <scope>NUCLEOTIDE SEQUENCE</scope>
    <source>
        <tissue evidence="1">Leaf extractions</tissue>
    </source>
</reference>
<proteinExistence type="predicted"/>
<dbReference type="Gramene" id="KCW64437">
    <property type="protein sequence ID" value="KCW64437"/>
    <property type="gene ID" value="EUGRSUZ_G020542"/>
</dbReference>
<sequence length="52" mass="6188">AHLVDIFECTCLSISLLYVRQIQWGNFNNNLLHKNLKNTNALCMSFNRYYLH</sequence>
<name>A0A059BE28_EUCGR</name>
<accession>A0A059BE28</accession>
<feature type="non-terminal residue" evidence="1">
    <location>
        <position position="1"/>
    </location>
</feature>
<protein>
    <submittedName>
        <fullName evidence="1">Uncharacterized protein</fullName>
    </submittedName>
</protein>
<gene>
    <name evidence="1" type="ORF">EUGRSUZ_G020542</name>
</gene>
<dbReference type="AlphaFoldDB" id="A0A059BE28"/>